<accession>A0A8H2W7K8</accession>
<dbReference type="Gene3D" id="3.40.50.10540">
    <property type="entry name" value="Crotonobetainyl-coa:carnitine coa-transferase, domain 1"/>
    <property type="match status" value="1"/>
</dbReference>
<dbReference type="AlphaFoldDB" id="A0A8H2W7K8"/>
<dbReference type="PANTHER" id="PTHR48228:SF5">
    <property type="entry name" value="ALPHA-METHYLACYL-COA RACEMASE"/>
    <property type="match status" value="1"/>
</dbReference>
<evidence type="ECO:0000313" key="2">
    <source>
        <dbReference type="EMBL" id="CAE6335069.1"/>
    </source>
</evidence>
<dbReference type="InterPro" id="IPR023606">
    <property type="entry name" value="CoA-Trfase_III_dom_1_sf"/>
</dbReference>
<name>A0A8H2W7K8_9AGAM</name>
<evidence type="ECO:0000256" key="1">
    <source>
        <dbReference type="ARBA" id="ARBA00008383"/>
    </source>
</evidence>
<dbReference type="InterPro" id="IPR003673">
    <property type="entry name" value="CoA-Trfase_fam_III"/>
</dbReference>
<evidence type="ECO:0008006" key="4">
    <source>
        <dbReference type="Google" id="ProtNLM"/>
    </source>
</evidence>
<protein>
    <recommendedName>
        <fullName evidence="4">Alpha-methylacyl-CoA racemase</fullName>
    </recommendedName>
</protein>
<dbReference type="InterPro" id="IPR044855">
    <property type="entry name" value="CoA-Trfase_III_dom3_sf"/>
</dbReference>
<comment type="caution">
    <text evidence="2">The sequence shown here is derived from an EMBL/GenBank/DDBJ whole genome shotgun (WGS) entry which is preliminary data.</text>
</comment>
<dbReference type="Gene3D" id="3.30.1540.10">
    <property type="entry name" value="formyl-coa transferase, domain 3"/>
    <property type="match status" value="1"/>
</dbReference>
<dbReference type="SUPFAM" id="SSF89796">
    <property type="entry name" value="CoA-transferase family III (CaiB/BaiF)"/>
    <property type="match status" value="1"/>
</dbReference>
<comment type="similarity">
    <text evidence="1">Belongs to the CoA-transferase III family.</text>
</comment>
<dbReference type="PANTHER" id="PTHR48228">
    <property type="entry name" value="SUCCINYL-COA--D-CITRAMALATE COA-TRANSFERASE"/>
    <property type="match status" value="1"/>
</dbReference>
<sequence>MENKVKRPLEGIRVIEVRTCDIPTKGSVLCIILTAVTKVRRSRSRLVLADLGANVVRVDNPSSINNSLNDVLCRGKRSIAISPKTPAGRATLLHLISKSHVLIDPFRPGVMESLGLGPEVFLGSQAVNPRLVYARLVGFNRHGEFKSMAGHDLNYLAHAGVLGMMPPTTPEGRPAFPLNILADMAGGGLICATGIIATLFSLASDPLAPGKVVETDMVAGSRYISSYNLIHTLIPKDPLFAQPSGRSLLDGGSPFYNSYQCSDGGWMSVACLEPKFFTTFCTLIQRHLPSNFNPPTDAICPEPSIRQDRSKWKSVERWITEAFKTRTRNEWEDVFKGTDACVVPVLTPSEAAELHGSDPSFHPNFVGYFGEDRPVPLFRQTTNSHSLFLRPGAHTFNILHEIGLDSEQIAKLKHQGALGNQVEDKVKL</sequence>
<gene>
    <name evidence="2" type="ORF">RDB_LOCUS69</name>
</gene>
<dbReference type="GO" id="GO:0003824">
    <property type="term" value="F:catalytic activity"/>
    <property type="evidence" value="ECO:0007669"/>
    <property type="project" value="InterPro"/>
</dbReference>
<dbReference type="Pfam" id="PF02515">
    <property type="entry name" value="CoA_transf_3"/>
    <property type="match status" value="1"/>
</dbReference>
<proteinExistence type="inferred from homology"/>
<organism evidence="2 3">
    <name type="scientific">Rhizoctonia solani</name>
    <dbReference type="NCBI Taxonomy" id="456999"/>
    <lineage>
        <taxon>Eukaryota</taxon>
        <taxon>Fungi</taxon>
        <taxon>Dikarya</taxon>
        <taxon>Basidiomycota</taxon>
        <taxon>Agaricomycotina</taxon>
        <taxon>Agaricomycetes</taxon>
        <taxon>Cantharellales</taxon>
        <taxon>Ceratobasidiaceae</taxon>
        <taxon>Rhizoctonia</taxon>
    </lineage>
</organism>
<dbReference type="Proteomes" id="UP000663846">
    <property type="component" value="Unassembled WGS sequence"/>
</dbReference>
<reference evidence="2" key="1">
    <citation type="submission" date="2021-01" db="EMBL/GenBank/DDBJ databases">
        <authorList>
            <person name="Kaushik A."/>
        </authorList>
    </citation>
    <scope>NUCLEOTIDE SEQUENCE</scope>
    <source>
        <strain evidence="2">AG1-1C</strain>
    </source>
</reference>
<dbReference type="InterPro" id="IPR050509">
    <property type="entry name" value="CoA-transferase_III"/>
</dbReference>
<evidence type="ECO:0000313" key="3">
    <source>
        <dbReference type="Proteomes" id="UP000663846"/>
    </source>
</evidence>
<dbReference type="EMBL" id="CAJMWS010000002">
    <property type="protein sequence ID" value="CAE6335069.1"/>
    <property type="molecule type" value="Genomic_DNA"/>
</dbReference>